<keyword evidence="2" id="KW-1185">Reference proteome</keyword>
<sequence length="253" mass="28661">MNSSKYYLILVFLIAFLASNCGNPKISEKHKVPNQFANGSALVSFMDFHLLALQDLDKSDSAYSDLAMLINEELRKAVERINSQKLLREVYTAYDSNSHQFSMSISDDAKIAVFSWDTGLEGAFPRIKNIALYQKNKKVIPTSLYGKPLYFHEIHSIVSNNKRSYLLHGTNGKSNLYRLDAYSLNSGQLEQKAIFPDHKNSIKSAQDFNIEMDGSLIIIPEVKANSTKYHPLELKHNLHDSQYVEAQSLADLH</sequence>
<evidence type="ECO:0000313" key="1">
    <source>
        <dbReference type="EMBL" id="MCL6273238.1"/>
    </source>
</evidence>
<dbReference type="RefSeq" id="WP_249656418.1">
    <property type="nucleotide sequence ID" value="NZ_JAMFMA010000001.1"/>
</dbReference>
<evidence type="ECO:0000313" key="2">
    <source>
        <dbReference type="Proteomes" id="UP001203607"/>
    </source>
</evidence>
<gene>
    <name evidence="1" type="ORF">M3P19_04415</name>
</gene>
<dbReference type="EMBL" id="JAMFMA010000001">
    <property type="protein sequence ID" value="MCL6273238.1"/>
    <property type="molecule type" value="Genomic_DNA"/>
</dbReference>
<reference evidence="1 2" key="1">
    <citation type="submission" date="2022-05" db="EMBL/GenBank/DDBJ databases">
        <authorList>
            <person name="Park J.-S."/>
        </authorList>
    </citation>
    <scope>NUCLEOTIDE SEQUENCE [LARGE SCALE GENOMIC DNA]</scope>
    <source>
        <strain evidence="1 2">2012CJ35-5</strain>
    </source>
</reference>
<dbReference type="Proteomes" id="UP001203607">
    <property type="component" value="Unassembled WGS sequence"/>
</dbReference>
<name>A0ABT0PRZ9_9FLAO</name>
<accession>A0ABT0PRZ9</accession>
<comment type="caution">
    <text evidence="1">The sequence shown here is derived from an EMBL/GenBank/DDBJ whole genome shotgun (WGS) entry which is preliminary data.</text>
</comment>
<proteinExistence type="predicted"/>
<organism evidence="1 2">
    <name type="scientific">Flagellimonas spongiicola</name>
    <dbReference type="NCBI Taxonomy" id="2942208"/>
    <lineage>
        <taxon>Bacteria</taxon>
        <taxon>Pseudomonadati</taxon>
        <taxon>Bacteroidota</taxon>
        <taxon>Flavobacteriia</taxon>
        <taxon>Flavobacteriales</taxon>
        <taxon>Flavobacteriaceae</taxon>
        <taxon>Flagellimonas</taxon>
    </lineage>
</organism>
<protein>
    <submittedName>
        <fullName evidence="1">Uncharacterized protein</fullName>
    </submittedName>
</protein>